<dbReference type="Gene3D" id="1.10.357.160">
    <property type="match status" value="1"/>
</dbReference>
<evidence type="ECO:0000256" key="1">
    <source>
        <dbReference type="ARBA" id="ARBA00004711"/>
    </source>
</evidence>
<feature type="active site" evidence="11">
    <location>
        <position position="21"/>
    </location>
</feature>
<keyword evidence="11" id="KW-0378">Hydrolase</keyword>
<dbReference type="SUPFAM" id="SSF54975">
    <property type="entry name" value="Acylphosphatase/BLUF domain-like"/>
    <property type="match status" value="1"/>
</dbReference>
<dbReference type="eggNOG" id="COG0068">
    <property type="taxonomic scope" value="Bacteria"/>
</dbReference>
<dbReference type="InterPro" id="IPR051060">
    <property type="entry name" value="Carbamoyltrans_HypF-like"/>
</dbReference>
<evidence type="ECO:0000256" key="11">
    <source>
        <dbReference type="PROSITE-ProRule" id="PRU00520"/>
    </source>
</evidence>
<dbReference type="InterPro" id="IPR017968">
    <property type="entry name" value="Acylphosphatase_CS"/>
</dbReference>
<comment type="similarity">
    <text evidence="3 10">Belongs to the carbamoyltransferase HypF family.</text>
</comment>
<comment type="pathway">
    <text evidence="1">Protein modification; [NiFe] hydrogenase maturation.</text>
</comment>
<dbReference type="RefSeq" id="WP_006523714.1">
    <property type="nucleotide sequence ID" value="NC_021184.1"/>
</dbReference>
<dbReference type="PROSITE" id="PS51160">
    <property type="entry name" value="ACYLPHOSPHATASE_3"/>
    <property type="match status" value="1"/>
</dbReference>
<gene>
    <name evidence="15" type="ORF">Desgi_1176</name>
</gene>
<dbReference type="Pfam" id="PF22521">
    <property type="entry name" value="HypF_C_2"/>
    <property type="match status" value="1"/>
</dbReference>
<dbReference type="InterPro" id="IPR006070">
    <property type="entry name" value="Sua5-like_dom"/>
</dbReference>
<sequence>MEDIIARQISITGIVQGVGFRPFVYNLARSFNLCGTVCNTGRGVLVQVEGPSDSVERFTGALRANPPFLARIDCWEIASRPFQGFVGFTIIDTRGDATGESVVPPDVAICPDCRREVMEPSDRHYQYPFTNCTNCGPRFTIVKNLPYDRPGTAMAGFIMCPACVSEYHDPANRRFHAQPVACPDCGPRVTLVDRYGEKLKGSWLDETRRLLVAGKIVAVKGLGGFHLACNAMDASAVQRLRRRKGRPARPQAVMCRDMATVREHCLVSKGEEKLLCSPAAPIVVLERKTSSTLPRVLAPGLNSIGVMLPYTPLHVLLMQNGPAVLVMTSGNRSGLPLVKDNRQALTELGDVADYFLLHDRDIINRCDDSVVWLVDGHLQFMRRSRGYVPQPVVVPQVAEIDENVEALGSQPAIRPEEVPGASRPQAVKPVESRSFAVEKTGRVIKGKAVDHEITVLGAGGDMKNTFCLLEGGRAYLSQHIGSVDVLEGADNYQASLAGFSRLIQAQPLVAGYDLHPDYYSSRMARALVPTAIAVQHHHAHMAACMAEHGLEGQVIGVILDGTGYGLDGCIWGFEVLQGDYLDFSREWHLEYTPLPGGERAVRNPWMTAVAYLLTALGERGRAVAEKLFPDRFSELNIIEKMLRSGINSPLASSCGRFFDAVAALLGICQVNTYDGQAAVELGELAPAYIDSVMFSEKPSQLDRSQLALIPYPYNLNSGIIETGATIEALVLDIEHGCAPAIIARCFHDTIISMVVQAVEQVRCQSGLNRVVLSGGCWYNRYMLRAVCKLLGDQGYHVYRHTKIPTGDGGISLGQAMVASRKQGDGSLADPKDAH</sequence>
<dbReference type="Gene3D" id="3.30.420.360">
    <property type="match status" value="1"/>
</dbReference>
<reference evidence="15 16" key="1">
    <citation type="submission" date="2012-01" db="EMBL/GenBank/DDBJ databases">
        <title>Complete sequence of Desulfotomaculum gibsoniae DSM 7213.</title>
        <authorList>
            <consortium name="US DOE Joint Genome Institute"/>
            <person name="Lucas S."/>
            <person name="Han J."/>
            <person name="Lapidus A."/>
            <person name="Cheng J.-F."/>
            <person name="Goodwin L."/>
            <person name="Pitluck S."/>
            <person name="Peters L."/>
            <person name="Ovchinnikova G."/>
            <person name="Teshima H."/>
            <person name="Detter J.C."/>
            <person name="Han C."/>
            <person name="Tapia R."/>
            <person name="Land M."/>
            <person name="Hauser L."/>
            <person name="Kyrpides N."/>
            <person name="Ivanova N."/>
            <person name="Pagani I."/>
            <person name="Parshina S."/>
            <person name="Plugge C."/>
            <person name="Muyzer G."/>
            <person name="Kuever J."/>
            <person name="Ivanova A."/>
            <person name="Nazina T."/>
            <person name="Klenk H.-P."/>
            <person name="Brambilla E."/>
            <person name="Spring S."/>
            <person name="Stams A.F."/>
            <person name="Woyke T."/>
        </authorList>
    </citation>
    <scope>NUCLEOTIDE SEQUENCE [LARGE SCALE GENOMIC DNA]</scope>
    <source>
        <strain evidence="15 16">DSM 7213</strain>
    </source>
</reference>
<dbReference type="GO" id="GO:0003998">
    <property type="term" value="F:acylphosphatase activity"/>
    <property type="evidence" value="ECO:0007669"/>
    <property type="project" value="UniProtKB-EC"/>
</dbReference>
<dbReference type="InterPro" id="IPR017945">
    <property type="entry name" value="DHBP_synth_RibB-like_a/b_dom"/>
</dbReference>
<dbReference type="PROSITE" id="PS00150">
    <property type="entry name" value="ACYLPHOSPHATASE_1"/>
    <property type="match status" value="1"/>
</dbReference>
<feature type="domain" description="Acylphosphatase-like" evidence="13">
    <location>
        <begin position="6"/>
        <end position="92"/>
    </location>
</feature>
<dbReference type="EMBL" id="CP003273">
    <property type="protein sequence ID" value="AGL00699.1"/>
    <property type="molecule type" value="Genomic_DNA"/>
</dbReference>
<dbReference type="Proteomes" id="UP000013520">
    <property type="component" value="Chromosome"/>
</dbReference>
<dbReference type="STRING" id="767817.Desgi_1176"/>
<dbReference type="Pfam" id="PF01300">
    <property type="entry name" value="Sua5_yciO_yrdC"/>
    <property type="match status" value="1"/>
</dbReference>
<evidence type="ECO:0000313" key="15">
    <source>
        <dbReference type="EMBL" id="AGL00699.1"/>
    </source>
</evidence>
<dbReference type="EC" id="6.2.-.-" evidence="10"/>
<keyword evidence="7" id="KW-0862">Zinc</keyword>
<feature type="domain" description="YrdC-like" evidence="14">
    <location>
        <begin position="201"/>
        <end position="386"/>
    </location>
</feature>
<dbReference type="Gene3D" id="3.90.870.50">
    <property type="match status" value="1"/>
</dbReference>
<dbReference type="Gene3D" id="3.30.420.560">
    <property type="match status" value="1"/>
</dbReference>
<name>R4KDP0_9FIRM</name>
<evidence type="ECO:0000313" key="16">
    <source>
        <dbReference type="Proteomes" id="UP000013520"/>
    </source>
</evidence>
<evidence type="ECO:0000256" key="4">
    <source>
        <dbReference type="ARBA" id="ARBA00022598"/>
    </source>
</evidence>
<dbReference type="GO" id="GO:0003725">
    <property type="term" value="F:double-stranded RNA binding"/>
    <property type="evidence" value="ECO:0007669"/>
    <property type="project" value="InterPro"/>
</dbReference>
<keyword evidence="6" id="KW-0863">Zinc-finger</keyword>
<dbReference type="PANTHER" id="PTHR42959:SF1">
    <property type="entry name" value="CARBAMOYLTRANSFERASE HYPF"/>
    <property type="match status" value="1"/>
</dbReference>
<dbReference type="InterPro" id="IPR004421">
    <property type="entry name" value="Carbamoyltransferase_HypF"/>
</dbReference>
<dbReference type="UniPathway" id="UPA00335"/>
<proteinExistence type="inferred from homology"/>
<evidence type="ECO:0000256" key="5">
    <source>
        <dbReference type="ARBA" id="ARBA00022723"/>
    </source>
</evidence>
<dbReference type="InterPro" id="IPR036046">
    <property type="entry name" value="Acylphosphatase-like_dom_sf"/>
</dbReference>
<evidence type="ECO:0000259" key="14">
    <source>
        <dbReference type="PROSITE" id="PS51163"/>
    </source>
</evidence>
<dbReference type="Pfam" id="PF07503">
    <property type="entry name" value="zf-HYPF"/>
    <property type="match status" value="2"/>
</dbReference>
<protein>
    <recommendedName>
        <fullName evidence="10">Carbamoyltransferase</fullName>
        <ecNumber evidence="10">6.2.-.-</ecNumber>
    </recommendedName>
</protein>
<dbReference type="Pfam" id="PF17788">
    <property type="entry name" value="HypF_C"/>
    <property type="match status" value="1"/>
</dbReference>
<comment type="catalytic activity">
    <reaction evidence="9">
        <text>C-terminal L-cysteinyl-[HypE protein] + carbamoyl phosphate + ATP + H2O = C-terminal S-carboxamide-L-cysteinyl-[HypE protein] + AMP + phosphate + diphosphate + H(+)</text>
        <dbReference type="Rhea" id="RHEA:55636"/>
        <dbReference type="Rhea" id="RHEA-COMP:14247"/>
        <dbReference type="Rhea" id="RHEA-COMP:14392"/>
        <dbReference type="ChEBI" id="CHEBI:15377"/>
        <dbReference type="ChEBI" id="CHEBI:15378"/>
        <dbReference type="ChEBI" id="CHEBI:30616"/>
        <dbReference type="ChEBI" id="CHEBI:33019"/>
        <dbReference type="ChEBI" id="CHEBI:43474"/>
        <dbReference type="ChEBI" id="CHEBI:58228"/>
        <dbReference type="ChEBI" id="CHEBI:76913"/>
        <dbReference type="ChEBI" id="CHEBI:139126"/>
        <dbReference type="ChEBI" id="CHEBI:456215"/>
    </reaction>
</comment>
<dbReference type="KEGG" id="dgi:Desgi_1176"/>
<dbReference type="NCBIfam" id="TIGR00143">
    <property type="entry name" value="hypF"/>
    <property type="match status" value="1"/>
</dbReference>
<keyword evidence="16" id="KW-1185">Reference proteome</keyword>
<dbReference type="GO" id="GO:0051604">
    <property type="term" value="P:protein maturation"/>
    <property type="evidence" value="ECO:0007669"/>
    <property type="project" value="TreeGrafter"/>
</dbReference>
<dbReference type="PIRSF" id="PIRSF006256">
    <property type="entry name" value="CMPcnvr_hdrg_mat"/>
    <property type="match status" value="1"/>
</dbReference>
<dbReference type="PANTHER" id="PTHR42959">
    <property type="entry name" value="CARBAMOYLTRANSFERASE"/>
    <property type="match status" value="1"/>
</dbReference>
<dbReference type="PROSITE" id="PS51163">
    <property type="entry name" value="YRDC"/>
    <property type="match status" value="1"/>
</dbReference>
<evidence type="ECO:0000259" key="13">
    <source>
        <dbReference type="PROSITE" id="PS51160"/>
    </source>
</evidence>
<dbReference type="SUPFAM" id="SSF55821">
    <property type="entry name" value="YrdC/RibB"/>
    <property type="match status" value="1"/>
</dbReference>
<organism evidence="15 16">
    <name type="scientific">Desulfoscipio gibsoniae DSM 7213</name>
    <dbReference type="NCBI Taxonomy" id="767817"/>
    <lineage>
        <taxon>Bacteria</taxon>
        <taxon>Bacillati</taxon>
        <taxon>Bacillota</taxon>
        <taxon>Clostridia</taxon>
        <taxon>Eubacteriales</taxon>
        <taxon>Desulfallaceae</taxon>
        <taxon>Desulfoscipio</taxon>
    </lineage>
</organism>
<keyword evidence="5" id="KW-0479">Metal-binding</keyword>
<dbReference type="GO" id="GO:0016743">
    <property type="term" value="F:carboxyl- or carbamoyltransferase activity"/>
    <property type="evidence" value="ECO:0007669"/>
    <property type="project" value="UniProtKB-UniRule"/>
</dbReference>
<dbReference type="InterPro" id="IPR041440">
    <property type="entry name" value="HypF_C"/>
</dbReference>
<evidence type="ECO:0000256" key="8">
    <source>
        <dbReference type="ARBA" id="ARBA00047645"/>
    </source>
</evidence>
<dbReference type="Gene3D" id="3.30.110.120">
    <property type="match status" value="1"/>
</dbReference>
<evidence type="ECO:0000256" key="10">
    <source>
        <dbReference type="PIRNR" id="PIRNR006256"/>
    </source>
</evidence>
<dbReference type="InterPro" id="IPR055128">
    <property type="entry name" value="HypF_C_2"/>
</dbReference>
<feature type="region of interest" description="Disordered" evidence="12">
    <location>
        <begin position="410"/>
        <end position="429"/>
    </location>
</feature>
<keyword evidence="4" id="KW-0436">Ligase</keyword>
<evidence type="ECO:0000256" key="2">
    <source>
        <dbReference type="ARBA" id="ARBA00005614"/>
    </source>
</evidence>
<evidence type="ECO:0000256" key="7">
    <source>
        <dbReference type="ARBA" id="ARBA00022833"/>
    </source>
</evidence>
<dbReference type="GO" id="GO:0008270">
    <property type="term" value="F:zinc ion binding"/>
    <property type="evidence" value="ECO:0007669"/>
    <property type="project" value="UniProtKB-KW"/>
</dbReference>
<feature type="active site" evidence="11">
    <location>
        <position position="39"/>
    </location>
</feature>
<accession>R4KDP0</accession>
<evidence type="ECO:0000256" key="12">
    <source>
        <dbReference type="SAM" id="MobiDB-lite"/>
    </source>
</evidence>
<dbReference type="AlphaFoldDB" id="R4KDP0"/>
<dbReference type="GO" id="GO:0016874">
    <property type="term" value="F:ligase activity"/>
    <property type="evidence" value="ECO:0007669"/>
    <property type="project" value="UniProtKB-UniRule"/>
</dbReference>
<evidence type="ECO:0000256" key="6">
    <source>
        <dbReference type="ARBA" id="ARBA00022771"/>
    </source>
</evidence>
<dbReference type="InterPro" id="IPR011125">
    <property type="entry name" value="Znf_HypF"/>
</dbReference>
<dbReference type="InterPro" id="IPR001792">
    <property type="entry name" value="Acylphosphatase-like_dom"/>
</dbReference>
<dbReference type="Pfam" id="PF00708">
    <property type="entry name" value="Acylphosphatase"/>
    <property type="match status" value="1"/>
</dbReference>
<comment type="similarity">
    <text evidence="2">Belongs to the acylphosphatase family.</text>
</comment>
<evidence type="ECO:0000256" key="9">
    <source>
        <dbReference type="ARBA" id="ARBA00048220"/>
    </source>
</evidence>
<comment type="catalytic activity">
    <reaction evidence="8 11">
        <text>an acyl phosphate + H2O = a carboxylate + phosphate + H(+)</text>
        <dbReference type="Rhea" id="RHEA:14965"/>
        <dbReference type="ChEBI" id="CHEBI:15377"/>
        <dbReference type="ChEBI" id="CHEBI:15378"/>
        <dbReference type="ChEBI" id="CHEBI:29067"/>
        <dbReference type="ChEBI" id="CHEBI:43474"/>
        <dbReference type="ChEBI" id="CHEBI:59918"/>
        <dbReference type="EC" id="3.6.1.7"/>
    </reaction>
</comment>
<evidence type="ECO:0000256" key="3">
    <source>
        <dbReference type="ARBA" id="ARBA00008097"/>
    </source>
</evidence>
<dbReference type="HOGENOM" id="CLU_009164_0_0_9"/>